<name>A0AA87LRK5_BIFLL</name>
<protein>
    <submittedName>
        <fullName evidence="2">Uncharacterized protein</fullName>
    </submittedName>
</protein>
<sequence>MASAMLRAVHSHSPDSIRDKRPPSVQQLSEKAADEEEKRIKESLKGQDN</sequence>
<feature type="compositionally biased region" description="Basic and acidic residues" evidence="1">
    <location>
        <begin position="36"/>
        <end position="49"/>
    </location>
</feature>
<comment type="caution">
    <text evidence="2">The sequence shown here is derived from an EMBL/GenBank/DDBJ whole genome shotgun (WGS) entry which is preliminary data.</text>
</comment>
<reference evidence="2 3" key="1">
    <citation type="journal article" date="2013" name="Genome Announc.">
        <title>Draft Genome Sequences of Two Pairs of Human Intestinal Bifidobacterium longum subsp. longum Strains, 44B and 1-6B and 35B and 2-2B, Consecutively Isolated from Two Children after a 5-Year Time Period.</title>
        <authorList>
            <person name="Shkoporov A.N."/>
            <person name="Efimov B.A."/>
            <person name="Khokhlova E.V."/>
            <person name="Chaplin A.V."/>
            <person name="Kafarskaya L.I."/>
            <person name="Durkin A.S."/>
            <person name="McCorrison J."/>
            <person name="Torralba M."/>
            <person name="Gillis M."/>
            <person name="Sutton G."/>
            <person name="Weibel D.B."/>
            <person name="Nelson K.E."/>
            <person name="Smeianov V.V."/>
        </authorList>
    </citation>
    <scope>NUCLEOTIDE SEQUENCE [LARGE SCALE GENOMIC DNA]</scope>
    <source>
        <strain evidence="2 3">1-6B</strain>
    </source>
</reference>
<feature type="compositionally biased region" description="Basic and acidic residues" evidence="1">
    <location>
        <begin position="12"/>
        <end position="22"/>
    </location>
</feature>
<gene>
    <name evidence="2" type="ORF">HMPREF1313_1430</name>
</gene>
<dbReference type="Proteomes" id="UP000006410">
    <property type="component" value="Unassembled WGS sequence"/>
</dbReference>
<feature type="region of interest" description="Disordered" evidence="1">
    <location>
        <begin position="1"/>
        <end position="49"/>
    </location>
</feature>
<proteinExistence type="predicted"/>
<dbReference type="EMBL" id="AJTF01000121">
    <property type="protein sequence ID" value="EIJ23936.1"/>
    <property type="molecule type" value="Genomic_DNA"/>
</dbReference>
<evidence type="ECO:0000313" key="3">
    <source>
        <dbReference type="Proteomes" id="UP000006410"/>
    </source>
</evidence>
<evidence type="ECO:0000256" key="1">
    <source>
        <dbReference type="SAM" id="MobiDB-lite"/>
    </source>
</evidence>
<dbReference type="AlphaFoldDB" id="A0AA87LRK5"/>
<organism evidence="2 3">
    <name type="scientific">Bifidobacterium longum subsp. longum 1-6B</name>
    <dbReference type="NCBI Taxonomy" id="1161744"/>
    <lineage>
        <taxon>Bacteria</taxon>
        <taxon>Bacillati</taxon>
        <taxon>Actinomycetota</taxon>
        <taxon>Actinomycetes</taxon>
        <taxon>Bifidobacteriales</taxon>
        <taxon>Bifidobacteriaceae</taxon>
        <taxon>Bifidobacterium</taxon>
    </lineage>
</organism>
<evidence type="ECO:0000313" key="2">
    <source>
        <dbReference type="EMBL" id="EIJ23936.1"/>
    </source>
</evidence>
<accession>A0AA87LRK5</accession>